<name>A0A9N9G8L7_9GLOM</name>
<evidence type="ECO:0000259" key="9">
    <source>
        <dbReference type="Pfam" id="PF05922"/>
    </source>
</evidence>
<dbReference type="InterPro" id="IPR036852">
    <property type="entry name" value="Peptidase_S8/S53_dom_sf"/>
</dbReference>
<dbReference type="PROSITE" id="PS51892">
    <property type="entry name" value="SUBTILASE"/>
    <property type="match status" value="1"/>
</dbReference>
<evidence type="ECO:0000256" key="4">
    <source>
        <dbReference type="ARBA" id="ARBA00022825"/>
    </source>
</evidence>
<accession>A0A9N9G8L7</accession>
<dbReference type="PRINTS" id="PR00723">
    <property type="entry name" value="SUBTILISIN"/>
</dbReference>
<dbReference type="EMBL" id="CAJVPI010000952">
    <property type="protein sequence ID" value="CAG8584638.1"/>
    <property type="molecule type" value="Genomic_DNA"/>
</dbReference>
<dbReference type="InterPro" id="IPR034193">
    <property type="entry name" value="PCSK9_ProteinaseK-like"/>
</dbReference>
<dbReference type="Gene3D" id="3.40.50.200">
    <property type="entry name" value="Peptidase S8/S53 domain"/>
    <property type="match status" value="1"/>
</dbReference>
<dbReference type="InterPro" id="IPR023828">
    <property type="entry name" value="Peptidase_S8_Ser-AS"/>
</dbReference>
<evidence type="ECO:0000256" key="3">
    <source>
        <dbReference type="ARBA" id="ARBA00022801"/>
    </source>
</evidence>
<evidence type="ECO:0000313" key="11">
    <source>
        <dbReference type="Proteomes" id="UP000789739"/>
    </source>
</evidence>
<keyword evidence="7" id="KW-0732">Signal</keyword>
<evidence type="ECO:0000256" key="7">
    <source>
        <dbReference type="SAM" id="SignalP"/>
    </source>
</evidence>
<dbReference type="Pfam" id="PF05922">
    <property type="entry name" value="Inhibitor_I9"/>
    <property type="match status" value="1"/>
</dbReference>
<dbReference type="InterPro" id="IPR037045">
    <property type="entry name" value="S8pro/Inhibitor_I9_sf"/>
</dbReference>
<dbReference type="InterPro" id="IPR023827">
    <property type="entry name" value="Peptidase_S8_Asp-AS"/>
</dbReference>
<keyword evidence="11" id="KW-1185">Reference proteome</keyword>
<comment type="similarity">
    <text evidence="1 5 6">Belongs to the peptidase S8 family.</text>
</comment>
<evidence type="ECO:0000256" key="2">
    <source>
        <dbReference type="ARBA" id="ARBA00022670"/>
    </source>
</evidence>
<evidence type="ECO:0000259" key="8">
    <source>
        <dbReference type="Pfam" id="PF00082"/>
    </source>
</evidence>
<dbReference type="PROSITE" id="PS00137">
    <property type="entry name" value="SUBTILASE_HIS"/>
    <property type="match status" value="1"/>
</dbReference>
<dbReference type="GO" id="GO:0005615">
    <property type="term" value="C:extracellular space"/>
    <property type="evidence" value="ECO:0007669"/>
    <property type="project" value="TreeGrafter"/>
</dbReference>
<dbReference type="InterPro" id="IPR050131">
    <property type="entry name" value="Peptidase_S8_subtilisin-like"/>
</dbReference>
<dbReference type="PANTHER" id="PTHR43806">
    <property type="entry name" value="PEPTIDASE S8"/>
    <property type="match status" value="1"/>
</dbReference>
<dbReference type="CDD" id="cd04077">
    <property type="entry name" value="Peptidases_S8_PCSK9_ProteinaseK_like"/>
    <property type="match status" value="1"/>
</dbReference>
<dbReference type="Gene3D" id="3.30.70.80">
    <property type="entry name" value="Peptidase S8 propeptide/proteinase inhibitor I9"/>
    <property type="match status" value="1"/>
</dbReference>
<keyword evidence="4 5" id="KW-0720">Serine protease</keyword>
<dbReference type="PROSITE" id="PS00138">
    <property type="entry name" value="SUBTILASE_SER"/>
    <property type="match status" value="1"/>
</dbReference>
<dbReference type="InterPro" id="IPR010259">
    <property type="entry name" value="S8pro/Inhibitor_I9"/>
</dbReference>
<dbReference type="SUPFAM" id="SSF52743">
    <property type="entry name" value="Subtilisin-like"/>
    <property type="match status" value="1"/>
</dbReference>
<evidence type="ECO:0000256" key="6">
    <source>
        <dbReference type="RuleBase" id="RU003355"/>
    </source>
</evidence>
<dbReference type="PANTHER" id="PTHR43806:SF11">
    <property type="entry name" value="CEREVISIN-RELATED"/>
    <property type="match status" value="1"/>
</dbReference>
<evidence type="ECO:0000256" key="5">
    <source>
        <dbReference type="PROSITE-ProRule" id="PRU01240"/>
    </source>
</evidence>
<evidence type="ECO:0000256" key="1">
    <source>
        <dbReference type="ARBA" id="ARBA00011073"/>
    </source>
</evidence>
<organism evidence="10 11">
    <name type="scientific">Paraglomus brasilianum</name>
    <dbReference type="NCBI Taxonomy" id="144538"/>
    <lineage>
        <taxon>Eukaryota</taxon>
        <taxon>Fungi</taxon>
        <taxon>Fungi incertae sedis</taxon>
        <taxon>Mucoromycota</taxon>
        <taxon>Glomeromycotina</taxon>
        <taxon>Glomeromycetes</taxon>
        <taxon>Paraglomerales</taxon>
        <taxon>Paraglomeraceae</taxon>
        <taxon>Paraglomus</taxon>
    </lineage>
</organism>
<dbReference type="PROSITE" id="PS00136">
    <property type="entry name" value="SUBTILASE_ASP"/>
    <property type="match status" value="1"/>
</dbReference>
<gene>
    <name evidence="10" type="ORF">PBRASI_LOCUS6805</name>
</gene>
<feature type="active site" description="Charge relay system" evidence="5">
    <location>
        <position position="366"/>
    </location>
</feature>
<dbReference type="AlphaFoldDB" id="A0A9N9G8L7"/>
<feature type="domain" description="Inhibitor I9" evidence="9">
    <location>
        <begin position="45"/>
        <end position="130"/>
    </location>
</feature>
<feature type="chain" id="PRO_5040271925" evidence="7">
    <location>
        <begin position="17"/>
        <end position="421"/>
    </location>
</feature>
<protein>
    <submittedName>
        <fullName evidence="10">7257_t:CDS:1</fullName>
    </submittedName>
</protein>
<keyword evidence="2 5" id="KW-0645">Protease</keyword>
<dbReference type="GO" id="GO:0006508">
    <property type="term" value="P:proteolysis"/>
    <property type="evidence" value="ECO:0007669"/>
    <property type="project" value="UniProtKB-KW"/>
</dbReference>
<proteinExistence type="inferred from homology"/>
<keyword evidence="3 5" id="KW-0378">Hydrolase</keyword>
<dbReference type="InterPro" id="IPR022398">
    <property type="entry name" value="Peptidase_S8_His-AS"/>
</dbReference>
<dbReference type="FunFam" id="3.40.50.200:FF:000007">
    <property type="entry name" value="Subtilisin-like serine protease"/>
    <property type="match status" value="1"/>
</dbReference>
<dbReference type="SUPFAM" id="SSF54897">
    <property type="entry name" value="Protease propeptides/inhibitors"/>
    <property type="match status" value="1"/>
</dbReference>
<dbReference type="InterPro" id="IPR000209">
    <property type="entry name" value="Peptidase_S8/S53_dom"/>
</dbReference>
<feature type="domain" description="Peptidase S8/S53" evidence="8">
    <location>
        <begin position="170"/>
        <end position="403"/>
    </location>
</feature>
<comment type="caution">
    <text evidence="10">The sequence shown here is derived from an EMBL/GenBank/DDBJ whole genome shotgun (WGS) entry which is preliminary data.</text>
</comment>
<dbReference type="GO" id="GO:0004252">
    <property type="term" value="F:serine-type endopeptidase activity"/>
    <property type="evidence" value="ECO:0007669"/>
    <property type="project" value="UniProtKB-UniRule"/>
</dbReference>
<reference evidence="10" key="1">
    <citation type="submission" date="2021-06" db="EMBL/GenBank/DDBJ databases">
        <authorList>
            <person name="Kallberg Y."/>
            <person name="Tangrot J."/>
            <person name="Rosling A."/>
        </authorList>
    </citation>
    <scope>NUCLEOTIDE SEQUENCE</scope>
    <source>
        <strain evidence="10">BR232B</strain>
    </source>
</reference>
<dbReference type="InterPro" id="IPR015500">
    <property type="entry name" value="Peptidase_S8_subtilisin-rel"/>
</dbReference>
<dbReference type="Pfam" id="PF00082">
    <property type="entry name" value="Peptidase_S8"/>
    <property type="match status" value="1"/>
</dbReference>
<feature type="active site" description="Charge relay system" evidence="5">
    <location>
        <position position="173"/>
    </location>
</feature>
<evidence type="ECO:0000313" key="10">
    <source>
        <dbReference type="EMBL" id="CAG8584638.1"/>
    </source>
</evidence>
<dbReference type="Proteomes" id="UP000789739">
    <property type="component" value="Unassembled WGS sequence"/>
</dbReference>
<feature type="signal peptide" evidence="7">
    <location>
        <begin position="1"/>
        <end position="16"/>
    </location>
</feature>
<feature type="active site" description="Charge relay system" evidence="5">
    <location>
        <position position="205"/>
    </location>
</feature>
<sequence length="421" mass="45487">MKLLLLTTLFLATVTALQIYPKDKDDDTSLAPLISSPDAETIPDKYIVVFKTDVAADKISCHHNHINDLLFDERKKFKRGFMNELISGIEHVYNLDGFQGYSGRFSADVLNNIRQSDDIAYVEKDHKVYTNIVQNNAPWGLARISHRERLQWNTFDKYLFNPAGDDTTAYVIDTGVYINHTDFGGRARWGVTIPYGEPNIDNVGHGTHVAGTIAGSRFGVAKNARIVAVKVLGQNGGTVSDVIKGIEWTVRDHKREAKRVGRRYKGSVANMSLGGAKSYALEMAANAAVDNGIVLVVAAGNSNADACTQSPSGATKAISVAASTIRDERAGFSNYGRCVALFGPGQDILSAWIGYPSATNRISGTSMASPHVAGLAAYFLSLSPSQLNPVALRNKLLALATRNALSDVMGSPNLLAYNGYA</sequence>
<dbReference type="OrthoDB" id="206201at2759"/>